<evidence type="ECO:0000313" key="1">
    <source>
        <dbReference type="EMBL" id="TXJ32226.1"/>
    </source>
</evidence>
<organism evidence="2 4">
    <name type="scientific">Brachyspira aalborgi</name>
    <dbReference type="NCBI Taxonomy" id="29522"/>
    <lineage>
        <taxon>Bacteria</taxon>
        <taxon>Pseudomonadati</taxon>
        <taxon>Spirochaetota</taxon>
        <taxon>Spirochaetia</taxon>
        <taxon>Brachyspirales</taxon>
        <taxon>Brachyspiraceae</taxon>
        <taxon>Brachyspira</taxon>
    </lineage>
</organism>
<dbReference type="Pfam" id="PF10387">
    <property type="entry name" value="DUF2442"/>
    <property type="match status" value="1"/>
</dbReference>
<protein>
    <submittedName>
        <fullName evidence="2">DUF2442 domain-containing protein</fullName>
    </submittedName>
</protein>
<name>A0A5C8E3Z5_9SPIR</name>
<dbReference type="OrthoDB" id="427321at2"/>
<dbReference type="InterPro" id="IPR018841">
    <property type="entry name" value="DUF2442"/>
</dbReference>
<evidence type="ECO:0000313" key="3">
    <source>
        <dbReference type="Proteomes" id="UP000322659"/>
    </source>
</evidence>
<proteinExistence type="predicted"/>
<dbReference type="AlphaFoldDB" id="A0A5C8E3Z5"/>
<dbReference type="SUPFAM" id="SSF143880">
    <property type="entry name" value="NE0471 N-terminal domain-like"/>
    <property type="match status" value="1"/>
</dbReference>
<reference evidence="2" key="2">
    <citation type="submission" date="2019-01" db="EMBL/GenBank/DDBJ databases">
        <authorList>
            <person name="Thorell K."/>
        </authorList>
    </citation>
    <scope>NUCLEOTIDE SEQUENCE</scope>
    <source>
        <strain evidence="2">PC2777IV</strain>
        <strain evidence="1">PC5099IV</strain>
    </source>
</reference>
<dbReference type="EMBL" id="SAYJ01000016">
    <property type="protein sequence ID" value="TXJ56652.1"/>
    <property type="molecule type" value="Genomic_DNA"/>
</dbReference>
<dbReference type="Proteomes" id="UP000325013">
    <property type="component" value="Unassembled WGS sequence"/>
</dbReference>
<sequence>MLFHKIKNVEALDNFTLQVLFESGEKRFYDLNKLIEVNKDFEILKRDKNLFKLVKIDIQGYGIYWNDYLDISCNEIYYNN</sequence>
<accession>A0A5C8E3Z5</accession>
<dbReference type="Proteomes" id="UP000322659">
    <property type="component" value="Unassembled WGS sequence"/>
</dbReference>
<evidence type="ECO:0000313" key="4">
    <source>
        <dbReference type="Proteomes" id="UP000325013"/>
    </source>
</evidence>
<gene>
    <name evidence="2" type="ORF">EPJ67_07050</name>
    <name evidence="1" type="ORF">EPJ71_09030</name>
</gene>
<reference evidence="3 4" key="1">
    <citation type="journal article" date="1992" name="Lakartidningen">
        <title>[Penicillin V and not amoxicillin is the first choice preparation in acute otitis].</title>
        <authorList>
            <person name="Kamme C."/>
            <person name="Lundgren K."/>
            <person name="Prellner K."/>
        </authorList>
    </citation>
    <scope>NUCLEOTIDE SEQUENCE [LARGE SCALE GENOMIC DNA]</scope>
    <source>
        <strain evidence="2 4">PC2777IV</strain>
        <strain evidence="1 3">PC5099IV</strain>
    </source>
</reference>
<keyword evidence="3" id="KW-1185">Reference proteome</keyword>
<dbReference type="EMBL" id="SAXZ01000012">
    <property type="protein sequence ID" value="TXJ32226.1"/>
    <property type="molecule type" value="Genomic_DNA"/>
</dbReference>
<dbReference type="Gene3D" id="3.30.2020.10">
    <property type="entry name" value="NE0471-like N-terminal domain"/>
    <property type="match status" value="1"/>
</dbReference>
<dbReference type="RefSeq" id="WP_021957731.1">
    <property type="nucleotide sequence ID" value="NZ_SAXZ01000012.1"/>
</dbReference>
<evidence type="ECO:0000313" key="2">
    <source>
        <dbReference type="EMBL" id="TXJ56652.1"/>
    </source>
</evidence>
<dbReference type="InterPro" id="IPR036782">
    <property type="entry name" value="NE0471-like_N"/>
</dbReference>
<comment type="caution">
    <text evidence="2">The sequence shown here is derived from an EMBL/GenBank/DDBJ whole genome shotgun (WGS) entry which is preliminary data.</text>
</comment>